<dbReference type="Pfam" id="PF23277">
    <property type="entry name" value="Ig_Dlec1_1"/>
    <property type="match status" value="1"/>
</dbReference>
<feature type="compositionally biased region" description="Basic and acidic residues" evidence="6">
    <location>
        <begin position="1783"/>
        <end position="1806"/>
    </location>
</feature>
<feature type="domain" description="HYDIN/VesB/CFA65-like Ig-like" evidence="7">
    <location>
        <begin position="157"/>
        <end position="229"/>
    </location>
</feature>
<dbReference type="InterPro" id="IPR059041">
    <property type="entry name" value="Ig_DLEC1_1"/>
</dbReference>
<evidence type="ECO:0000256" key="5">
    <source>
        <dbReference type="ARBA" id="ARBA00023273"/>
    </source>
</evidence>
<evidence type="ECO:0000313" key="9">
    <source>
        <dbReference type="EMBL" id="WZN67039.1"/>
    </source>
</evidence>
<evidence type="ECO:0000259" key="8">
    <source>
        <dbReference type="Pfam" id="PF23277"/>
    </source>
</evidence>
<feature type="region of interest" description="Disordered" evidence="6">
    <location>
        <begin position="1783"/>
        <end position="1825"/>
    </location>
</feature>
<dbReference type="InterPro" id="IPR013783">
    <property type="entry name" value="Ig-like_fold"/>
</dbReference>
<feature type="region of interest" description="Disordered" evidence="6">
    <location>
        <begin position="1893"/>
        <end position="1954"/>
    </location>
</feature>
<feature type="compositionally biased region" description="Basic and acidic residues" evidence="6">
    <location>
        <begin position="2175"/>
        <end position="2193"/>
    </location>
</feature>
<feature type="domain" description="HYDIN/VesB/CFA65-like Ig-like" evidence="7">
    <location>
        <begin position="530"/>
        <end position="621"/>
    </location>
</feature>
<accession>A0AAX4PN94</accession>
<feature type="domain" description="Deleted in lung and esophageal cancer protein 1 Ig-like" evidence="8">
    <location>
        <begin position="51"/>
        <end position="143"/>
    </location>
</feature>
<dbReference type="GO" id="GO:0003341">
    <property type="term" value="P:cilium movement"/>
    <property type="evidence" value="ECO:0007669"/>
    <property type="project" value="TreeGrafter"/>
</dbReference>
<feature type="region of interest" description="Disordered" evidence="6">
    <location>
        <begin position="3193"/>
        <end position="3222"/>
    </location>
</feature>
<feature type="domain" description="HYDIN/VesB/CFA65-like Ig-like" evidence="7">
    <location>
        <begin position="754"/>
        <end position="831"/>
    </location>
</feature>
<keyword evidence="3" id="KW-0963">Cytoplasm</keyword>
<evidence type="ECO:0000256" key="6">
    <source>
        <dbReference type="SAM" id="MobiDB-lite"/>
    </source>
</evidence>
<feature type="domain" description="HYDIN/VesB/CFA65-like Ig-like" evidence="7">
    <location>
        <begin position="428"/>
        <end position="525"/>
    </location>
</feature>
<dbReference type="Gene3D" id="2.60.40.10">
    <property type="entry name" value="Immunoglobulins"/>
    <property type="match status" value="24"/>
</dbReference>
<keyword evidence="5" id="KW-0966">Cell projection</keyword>
<dbReference type="Pfam" id="PF22544">
    <property type="entry name" value="HYDIN_VesB_CFA65-like_Ig"/>
    <property type="match status" value="8"/>
</dbReference>
<gene>
    <name evidence="9" type="ORF">HKI87_17g86110</name>
</gene>
<organism evidence="9 10">
    <name type="scientific">Chloropicon roscoffensis</name>
    <dbReference type="NCBI Taxonomy" id="1461544"/>
    <lineage>
        <taxon>Eukaryota</taxon>
        <taxon>Viridiplantae</taxon>
        <taxon>Chlorophyta</taxon>
        <taxon>Chloropicophyceae</taxon>
        <taxon>Chloropicales</taxon>
        <taxon>Chloropicaceae</taxon>
        <taxon>Chloropicon</taxon>
    </lineage>
</organism>
<feature type="domain" description="HYDIN/VesB/CFA65-like Ig-like" evidence="7">
    <location>
        <begin position="3703"/>
        <end position="3792"/>
    </location>
</feature>
<dbReference type="GO" id="GO:1904158">
    <property type="term" value="P:axonemal central apparatus assembly"/>
    <property type="evidence" value="ECO:0007669"/>
    <property type="project" value="TreeGrafter"/>
</dbReference>
<evidence type="ECO:0000256" key="4">
    <source>
        <dbReference type="ARBA" id="ARBA00023069"/>
    </source>
</evidence>
<dbReference type="EMBL" id="CP151517">
    <property type="protein sequence ID" value="WZN67039.1"/>
    <property type="molecule type" value="Genomic_DNA"/>
</dbReference>
<evidence type="ECO:0000256" key="1">
    <source>
        <dbReference type="ARBA" id="ARBA00004138"/>
    </source>
</evidence>
<feature type="domain" description="HYDIN/VesB/CFA65-like Ig-like" evidence="7">
    <location>
        <begin position="3917"/>
        <end position="4013"/>
    </location>
</feature>
<evidence type="ECO:0000256" key="2">
    <source>
        <dbReference type="ARBA" id="ARBA00004496"/>
    </source>
</evidence>
<feature type="compositionally biased region" description="Basic and acidic residues" evidence="6">
    <location>
        <begin position="3204"/>
        <end position="3214"/>
    </location>
</feature>
<proteinExistence type="predicted"/>
<feature type="compositionally biased region" description="Basic and acidic residues" evidence="6">
    <location>
        <begin position="2038"/>
        <end position="2050"/>
    </location>
</feature>
<comment type="subcellular location">
    <subcellularLocation>
        <location evidence="1">Cell projection</location>
        <location evidence="1">Cilium</location>
    </subcellularLocation>
    <subcellularLocation>
        <location evidence="2">Cytoplasm</location>
    </subcellularLocation>
</comment>
<dbReference type="PANTHER" id="PTHR23053:SF0">
    <property type="entry name" value="HYDROCEPHALUS-INDUCING PROTEIN HOMOLOG"/>
    <property type="match status" value="1"/>
</dbReference>
<feature type="region of interest" description="Disordered" evidence="6">
    <location>
        <begin position="2175"/>
        <end position="2199"/>
    </location>
</feature>
<feature type="compositionally biased region" description="Low complexity" evidence="6">
    <location>
        <begin position="1900"/>
        <end position="1916"/>
    </location>
</feature>
<feature type="domain" description="HYDIN/VesB/CFA65-like Ig-like" evidence="7">
    <location>
        <begin position="1586"/>
        <end position="1671"/>
    </location>
</feature>
<feature type="region of interest" description="Disordered" evidence="6">
    <location>
        <begin position="1"/>
        <end position="20"/>
    </location>
</feature>
<sequence length="4502" mass="497394">MVPTALVDTEASGPVQGGSQSDFEPRILEYLNISDYSLQTRSAVPIARPLFQPFPPTITFEGYESLETYTATLSLRNIDTVARRVKVLPLQTSFFSIKRVQNAKKSDSTSKVAAGMEVKYQITFTPETKDDYTSDIVVVTEREKFLVQIRAIGAQAELDFPSYFNFDSCPVGCTTQKTFLIHNVGEKTAAFSIEARAPFGVSPKEATLDCGESMQCSVSFTPDDTAVYSIPILITFFDGRVCEALFEGSGCELDVSLLNEQVYLMPTFISRSSQKRFKVVNSSKIPVDFSFHQYMDQNRDEDERNRAMVELDGEESESLAGLEQEMQTRGGQGDDEGVVDIQEALYEAHRGFNVRRRGIENEKFRFQDSQYQIEPICGTLLPKSELEITIKFHPQGPLEHQRIAYLQIQGRAKRLPLYISGQGIGPKAVFSYDVLDVGDTYVNTLHQYEVEIHNRGQIEAEFCLEPPQTEFGKRFSFEPNNGLLSVNEVRTIKVFLQSDILGEFAESFVWKVVGASENLALDFRGRVVGPTFDVSTAKIDYGLVSYGFKYTEEFTIHNTSEISMEYVIHYNDEENDFMVFPSEGRLLPSCEEKVTVELNSNQIKKHDATIVIEAKNASDRVKNISVTAECVVPQLKLNTEVLDFEDCFLGYPYEATLQVVNDSNLPAQSKVIEQDDQSKGLAEYTSFQPTDDIGANETVDVKFTLQTMRLGRINLPVLIEVIGSQEKPLEVVLASRSMGPILEFSSSPKTEDSVDSIEFGKIPVLQDFQYHLYMHNPSLIPAEFKTFIASKDSAFSVDIREGSLQPQESCMLTVTVNVDETMKFLDELHILILDGDDICIPLSASGTGTTVKCEELDAGMQGEGVTTSLNFGSQLTNSKFTMEVVLQNMGRRSQQVQWRTNEELMAELLQVQDSKKEKGFNPKSGNASMNSTMLALAAINSMKSGLDATDEKQPIFTVTPDRIKIPPKTACTFTVSGISPEPGLVEEYLTCEILAGKSVKPLYDVLVSADVAHPLLEFSSDNFYFCYSFSENEVEPPNKLVETLRVKNISKLAVTFNMRTQLPFLVTQPDCTLEPNEEMSVDIVFDMVKAASGQTSQEFSSQIVVSYPDNPHKDMIQLKAEVNYPNLGFNMGRVDFGCILNDTLAREHVVVTNHSKVDATFNWWLRLSEKDGNKSSDQVFDILPTSGVVPAGEKCEVEFTFFAQQGTRAAATAVCEVTGGPTYEIPVTADSSVIKYTVEPKVIDLGPQLYDKVFETDLLVQNTGRVPFEYRIDLDTLTRFGIVEATPMSGFLQHAQKQVVQLKISAGIPDRIEEYFKLCVAHFEPEKISVQIDGIYPYGVLNLQRQRSEAFVAAVEGCRERLREEGPPAVFAAKAFQNVSKSVLQEGTGIQSAGRSAPGTAVRMPTSMGANEIGTIMARSDGQYEPSDLEVEAEVDRTLLCQDLLSMLYLTPEKAEQGTDSRILPRKNMKAILRKNPPAVSHYTLDFGYVVKGTTRTKNFKLENISSTPITFSIDRIALEQHGFIMDPKYVVRLPGAYDFGVEDISITLDTKAESVGLGKLEYSLPLEVRKGPNVIIHLRALITIPELQVSQNVLEFGDVQSGHVKTITVSLYNPKEVPCNWKLSKPRNVPPAWENFVLKPTSGVLNPGETQVVTVAFTPDHNKDGKYEVRLPLKIVRNRKGCTLSCKAVGHTLQMSIEPPYVNLGACLPSTTEGAEQGQTELEADFEVRNQCDHDIEVIALDVDKQYLVDEETLRTFTGFDHEPRLLLAPKSPGDKLWEEMVEEAAERQRRAEQEGEEGDAKAAEQEPGNPDAKADDGAGDVGDLETAEPAETLRRLVFVVAAPECPGSDGVRDQQCDLLAGRYGIPVTTLDELVDEGLALLAKDKEDEELAAREAELTAESAAGESQGGSPKAKSSPKEKKSKSPKDAQKQKGKGKDEGEEPEGPTAMEAAARAAREYAKGLVVRGLGSSKCETDQESVELVLGSFGFERGEPEGEGQPAKWSGGDAFQVNLLKLSDAGVQKEAEEEEAVETVETEEAKAEEPEKAEGEGEDDESEEPQEPQEPQYTKHLELNRSIAAALTGEEQAADADPPSSLDLGHATLRVWDGALDPDSLHERVVGFRWVLGVLHADLPIVEADSLRIAEPFTQQVVSRPQPRGLRNPVLHHKMFVEKPSQEEVGKKEGKEDGKEEAPPEMEPATGRWLIPARGSVKLRVRFASDEVGSFTETLGFEIASFGIPSNFSALVCQSTCAHPQISQDYRNVFYHKVKTHTKRGHQDRILPIVNKQYVVSESCFEFGPLLCGRERKDAEEGAQPDPAQLAHQGKFRITNCGLFDLDVDFKFKSQIEGGKPSPVFSLNQEKLHLARDETTDLVVFAFPSEVEKFEDKLVCVIDKNPDPVEFALSCLGARPFVVVTEDVPVQEGEEPETKPEDSPTESCKVDFGRLLLGHRDDRRILIRNPTMMPVSWKLLGAEELGNGLSLSKTEGEIEPEMCDEVVVGFNAINVGVFEQKLSLEVRHIVQGAQGRNVAEQADQTCELDVATECYEIEVDVSFAEEAKGLDYGMMRAENPGAKPVTIQNKGRYEIGYNVLARTQKAKELFEFEPREGKVPPGGSATFQAKFNPAGSLRNETKLHTNSCVAIDIVETLTEKTEHTIPVRVDVDAVFSKYVLRPANGLNFGPHVYDTESEPKTFEILNKGEFDFDFEIAPYSGSSGSGEEDAKAKDKAKGGDLEVGNFVISPTTGNVKPGEAALITVTFKAESERTFCEILGISINGRDPADSPGGIPYEVKGESCIPGIETRDVQSIFEEHLVVASADHFALPDSGKSRTFNYSIEDREFSFGPVVASLEPPAEGQVVEDMHRAVANLKITNPTKVPCSVSYALKANEGGEGGSPISLSPSEAFIPAHEHRYVTLTFEPKSIGNFLSTLEATVDKGLDSQTRQFTCSVRGEGTLPHVVVEGTKLPSGGAGQITVPTVLFPRLHQGRQAQRTVTMRNTGLIPAKFRYELQGHTDQSAFHLAASSLSQGHWIELEPKQSVSLGVEFCPQEPAQFSQSIKFEVHKNPFDSQTIALQGECYTQSVSFENLPEGSDEEIRIPDTSVRGDAYERVFSLRSHSKEKVKFEFPEVHALLPEGEEDQRENFGLTFVPSAGHLEPNEKKDVVLRFAPREVTELAEHAVALAVSEIKYVGEQAAAPSQGSWDNAPRVEERPEPAHETVSQGDGSIALKVSAVADDAKPECDLVPINFKPTMMFQSRVYSFQLRNDSKARMPYTWEVEGGAAGDENPYQVTPSQGVVDSGQEHSIQVRFSPREIDDHDYARTLCCVVADLEEGRQPIRRALTGKATRPWCHFSLPEVDATALTHAADDLSNVRVIEFESLGIKVKNTRRFNVYNPTNVAYEFRWDQDQSRESSGAGAFRCLTRRGQIQPGKKFEMVFEFVPDATQKAESWWRFGIPRHEISEQFLLHGVVTEPRVIFDRQNVHFGKVLTGTRHVEHVNLVNSEHIPFAFTLDSASYKDSSDDALLSFEPSAGTVQPNSSLPVKITYVPRKEKLVNYNITCVVKKKPTRLNLNVKGEGYGVHSSLHLEQTGDSNAHIELASNTVNHVDFGRVLINEKAFKTLSLENTGDVGFTYALQVGDSGSHYRGAQYVSVSPESGSVAKGEKVNLEVSFNPHKPLLLDGIPIICSVANGDTYELKLSGVGYKPRLDFSFTQHDFGACFVHEEGMRAEQQVLVITNQDERDVSVDLDFVSTDYLDVNASTLCLSPGESQEVALTFRPRHAERYRETLHFEINGLFTIPVMVTGEGVEMRLEISSPNKQIAFGSIRALQSVMKAVRISNRSKLPISISPRESITRLLGKSVSVFPAHDIYLRGRESTVVNLTFNPLKRMRPFTQDVVFECNGLRKTLFSVSGGCLGVELRLSNDSLQFGGVVSGSRVTKTVFLENVGDVGTNFEWSVASLSDNFSVYPAKSYISSQQDAKIDVTFHPTTTDAEPYVDQIRCKIADGEDLRLNLSGMCIAQKPEGEVLEFAARVREEETKSIVIKNTASEDWHIKPVIHSDMWRGPENFLVQANAQAEYPVTYKPFLMTKEGAKHESTIFFPLPNGSGMLYQVAGEAAAPVSSGTVKITATAKARHVEMLDVSNWLNRPQRFHCAVEVEHSDDPQAKLTGAEFIDVAGLATRDYKLAFHSYREGQTRAKVTFTNPETKEYLFYEVEVTATSPEDQGTLVLECPVRQRAEDRILIQNPLDEDVVFSVSCEDHQVMCSEEVVAKARGMAHVDVAFRPILPVESEAKLSITSEQLGSYPYLLRLKGVPAGAEGRMTFVVPLGGKETQSFRFQHYASEKADYKCSFSGSGQNGFLCDASVTAHPAGQEGNQAEVEVTFEPTQIGETFRDTLVVTSPVGGEYVCPVVGRCVPPKPQGPILLSGDSGSLSFKNVLAQETKFTFSVDNPSFTVKPEETIAAKKAVQVKIGYKKTEGHPGTGKLIVGCAETPSTWVYYLKSSK</sequence>
<name>A0AAX4PN94_9CHLO</name>
<feature type="domain" description="HYDIN/VesB/CFA65-like Ig-like" evidence="7">
    <location>
        <begin position="3471"/>
        <end position="3574"/>
    </location>
</feature>
<protein>
    <submittedName>
        <fullName evidence="9">Hydrocephalus-inducing protein</fullName>
    </submittedName>
</protein>
<keyword evidence="10" id="KW-1185">Reference proteome</keyword>
<dbReference type="Proteomes" id="UP001472866">
    <property type="component" value="Chromosome 17"/>
</dbReference>
<evidence type="ECO:0000256" key="3">
    <source>
        <dbReference type="ARBA" id="ARBA00022490"/>
    </source>
</evidence>
<dbReference type="PANTHER" id="PTHR23053">
    <property type="entry name" value="DLEC1 DELETED IN LUNG AND ESOPHAGEAL CANCER 1"/>
    <property type="match status" value="1"/>
</dbReference>
<feature type="compositionally biased region" description="Acidic residues" evidence="6">
    <location>
        <begin position="2026"/>
        <end position="2037"/>
    </location>
</feature>
<evidence type="ECO:0000313" key="10">
    <source>
        <dbReference type="Proteomes" id="UP001472866"/>
    </source>
</evidence>
<dbReference type="GO" id="GO:0005930">
    <property type="term" value="C:axoneme"/>
    <property type="evidence" value="ECO:0007669"/>
    <property type="project" value="TreeGrafter"/>
</dbReference>
<dbReference type="InterPro" id="IPR053879">
    <property type="entry name" value="HYDIN_VesB_CFA65-like_Ig"/>
</dbReference>
<feature type="compositionally biased region" description="Basic and acidic residues" evidence="6">
    <location>
        <begin position="1918"/>
        <end position="1939"/>
    </location>
</feature>
<evidence type="ECO:0000259" key="7">
    <source>
        <dbReference type="Pfam" id="PF22544"/>
    </source>
</evidence>
<keyword evidence="4" id="KW-0969">Cilium</keyword>
<reference evidence="9 10" key="1">
    <citation type="submission" date="2024-03" db="EMBL/GenBank/DDBJ databases">
        <title>Complete genome sequence of the green alga Chloropicon roscoffensis RCC1871.</title>
        <authorList>
            <person name="Lemieux C."/>
            <person name="Pombert J.-F."/>
            <person name="Otis C."/>
            <person name="Turmel M."/>
        </authorList>
    </citation>
    <scope>NUCLEOTIDE SEQUENCE [LARGE SCALE GENOMIC DNA]</scope>
    <source>
        <strain evidence="9 10">RCC1871</strain>
    </source>
</reference>
<dbReference type="InterPro" id="IPR033305">
    <property type="entry name" value="Hydin-like"/>
</dbReference>
<feature type="region of interest" description="Disordered" evidence="6">
    <location>
        <begin position="2021"/>
        <end position="2070"/>
    </location>
</feature>
<feature type="compositionally biased region" description="Acidic residues" evidence="6">
    <location>
        <begin position="2051"/>
        <end position="2062"/>
    </location>
</feature>